<dbReference type="Pfam" id="PF24274">
    <property type="entry name" value="NttE"/>
    <property type="match status" value="1"/>
</dbReference>
<evidence type="ECO:0000313" key="4">
    <source>
        <dbReference type="Proteomes" id="UP000186808"/>
    </source>
</evidence>
<evidence type="ECO:0000313" key="3">
    <source>
        <dbReference type="EMBL" id="STO25480.1"/>
    </source>
</evidence>
<dbReference type="CDD" id="cd21108">
    <property type="entry name" value="Lpg0189-like"/>
    <property type="match status" value="1"/>
</dbReference>
<name>A0A377GKY6_9GAMM</name>
<evidence type="ECO:0000313" key="2">
    <source>
        <dbReference type="EMBL" id="SIR77514.1"/>
    </source>
</evidence>
<dbReference type="Proteomes" id="UP000186808">
    <property type="component" value="Unassembled WGS sequence"/>
</dbReference>
<dbReference type="STRING" id="464.Lgor_2519"/>
<evidence type="ECO:0000256" key="1">
    <source>
        <dbReference type="SAM" id="SignalP"/>
    </source>
</evidence>
<sequence length="301" mass="34992">MKVNYLVVPLILIPLSVLSQTLDDDVTTLTISQNPENKNSQVITYSNETDNLRQNKPFTRSIDYPTQIIRMEKNIESQQLSCDEVNNQIDKILVQHIANEQFTYAIYISCYYNPQTKLATQFIISSYFDPVSDQAITYLESYLNEYNGTNLLGTEYKIESAKGLIISLDIAAGIKKKPNRPPFTEYRKDHSSFYFKSNYEMKSKLFSDIYQNFFTTDPDKILPFLDKWVSSHASSFYKAVLRDSNYVELQPEKIFLMENEEIFVSNFKQYFAHFCEPYENHRCLNPAGKMNSEENNSKIAS</sequence>
<dbReference type="NCBIfam" id="NF037977">
    <property type="entry name" value="Lpg0189_fam"/>
    <property type="match status" value="1"/>
</dbReference>
<reference evidence="2 4" key="1">
    <citation type="submission" date="2017-01" db="EMBL/GenBank/DDBJ databases">
        <authorList>
            <person name="Varghese N."/>
            <person name="Submissions S."/>
        </authorList>
    </citation>
    <scope>NUCLEOTIDE SEQUENCE [LARGE SCALE GENOMIC DNA]</scope>
    <source>
        <strain evidence="2 4">ATCC 33342</strain>
    </source>
</reference>
<dbReference type="InterPro" id="IPR056213">
    <property type="entry name" value="NttE-like"/>
</dbReference>
<dbReference type="RefSeq" id="WP_058468973.1">
    <property type="nucleotide sequence ID" value="NZ_CAAAIV010000073.1"/>
</dbReference>
<dbReference type="EMBL" id="UGGV01000001">
    <property type="protein sequence ID" value="STO25480.1"/>
    <property type="molecule type" value="Genomic_DNA"/>
</dbReference>
<feature type="signal peptide" evidence="1">
    <location>
        <begin position="1"/>
        <end position="19"/>
    </location>
</feature>
<proteinExistence type="predicted"/>
<dbReference type="OrthoDB" id="5646153at2"/>
<reference evidence="3 5" key="2">
    <citation type="submission" date="2018-06" db="EMBL/GenBank/DDBJ databases">
        <authorList>
            <consortium name="Pathogen Informatics"/>
            <person name="Doyle S."/>
        </authorList>
    </citation>
    <scope>NUCLEOTIDE SEQUENCE [LARGE SCALE GENOMIC DNA]</scope>
    <source>
        <strain evidence="3 5">NCTC11401</strain>
    </source>
</reference>
<organism evidence="3 5">
    <name type="scientific">Fluoribacter gormanii</name>
    <dbReference type="NCBI Taxonomy" id="464"/>
    <lineage>
        <taxon>Bacteria</taxon>
        <taxon>Pseudomonadati</taxon>
        <taxon>Pseudomonadota</taxon>
        <taxon>Gammaproteobacteria</taxon>
        <taxon>Legionellales</taxon>
        <taxon>Legionellaceae</taxon>
        <taxon>Fluoribacter</taxon>
    </lineage>
</organism>
<evidence type="ECO:0000313" key="5">
    <source>
        <dbReference type="Proteomes" id="UP000254374"/>
    </source>
</evidence>
<accession>A0A377GKY6</accession>
<protein>
    <submittedName>
        <fullName evidence="3">Uncharacterized protein</fullName>
    </submittedName>
</protein>
<feature type="chain" id="PRO_5016705712" evidence="1">
    <location>
        <begin position="20"/>
        <end position="301"/>
    </location>
</feature>
<gene>
    <name evidence="3" type="ORF">NCTC11401_02316</name>
    <name evidence="2" type="ORF">SAMN05421777_1245</name>
</gene>
<keyword evidence="1" id="KW-0732">Signal</keyword>
<dbReference type="AlphaFoldDB" id="A0A377GKY6"/>
<dbReference type="EMBL" id="FTNL01000024">
    <property type="protein sequence ID" value="SIR77514.1"/>
    <property type="molecule type" value="Genomic_DNA"/>
</dbReference>
<dbReference type="Proteomes" id="UP000254374">
    <property type="component" value="Unassembled WGS sequence"/>
</dbReference>
<keyword evidence="4" id="KW-1185">Reference proteome</keyword>